<dbReference type="RefSeq" id="WP_275595390.1">
    <property type="nucleotide sequence ID" value="NZ_CP102381.1"/>
</dbReference>
<sequence length="350" mass="39461">MNSNYIQVGSKRIGDGHPIYIMADLGLTNGGDLSRTFELIDVASEMGVDAVKFQMIGPEHLLGDKAVEYTYTTLTGEKITENMYEMFLKLSFSVEEWHKIAEYTKSKGLEFICTAHYFEAVAILEEIGVNIHKICTWSATHKRLVQEIGKTGKPLMLDTGVFTTASLLETLGWHADAGGKGSLILHDFHTEVTTDMNFNSIPFIKKQFGSPVGYTPQGRDFDKDFMSIGMGVNILEKRLTVDNTIPENGHFKALNPNEFNDWLQRVRVLESSLGFSTVLPTKQDFKDSERYFKSLYINRDVQENTVITDEMLSARRPGIGISAKYVDEVIGKRTNRNLQAETMLDWSDLN</sequence>
<dbReference type="InterPro" id="IPR013132">
    <property type="entry name" value="PseI/NeuA/B-like_N"/>
</dbReference>
<gene>
    <name evidence="2" type="ORF">NR989_02480</name>
</gene>
<dbReference type="SMART" id="SM00858">
    <property type="entry name" value="SAF"/>
    <property type="match status" value="1"/>
</dbReference>
<evidence type="ECO:0000259" key="1">
    <source>
        <dbReference type="PROSITE" id="PS50844"/>
    </source>
</evidence>
<dbReference type="Gene3D" id="3.90.1210.10">
    <property type="entry name" value="Antifreeze-like/N-acetylneuraminic acid synthase C-terminal domain"/>
    <property type="match status" value="1"/>
</dbReference>
<evidence type="ECO:0000313" key="2">
    <source>
        <dbReference type="EMBL" id="WEJ63136.1"/>
    </source>
</evidence>
<dbReference type="InterPro" id="IPR057736">
    <property type="entry name" value="SAF_PseI/NeuA/NeuB"/>
</dbReference>
<reference evidence="2 3" key="1">
    <citation type="submission" date="2022-06" db="EMBL/GenBank/DDBJ databases">
        <title>Thiomicrohabdus sp. nov, an obligately chemolithoautotrophic, sulfur-oxidizing bacterium isolated from beach of Guanyin Mountain. Amoy.</title>
        <authorList>
            <person name="Zhu H."/>
        </authorList>
    </citation>
    <scope>NUCLEOTIDE SEQUENCE [LARGE SCALE GENOMIC DNA]</scope>
    <source>
        <strain evidence="2 3">XGS-01</strain>
    </source>
</reference>
<name>A0ABY8CF61_9GAMM</name>
<dbReference type="PANTHER" id="PTHR42966">
    <property type="entry name" value="N-ACETYLNEURAMINATE SYNTHASE"/>
    <property type="match status" value="1"/>
</dbReference>
<dbReference type="InterPro" id="IPR013785">
    <property type="entry name" value="Aldolase_TIM"/>
</dbReference>
<dbReference type="Gene3D" id="3.20.20.70">
    <property type="entry name" value="Aldolase class I"/>
    <property type="match status" value="1"/>
</dbReference>
<dbReference type="Pfam" id="PF08666">
    <property type="entry name" value="SAF"/>
    <property type="match status" value="1"/>
</dbReference>
<keyword evidence="3" id="KW-1185">Reference proteome</keyword>
<dbReference type="InterPro" id="IPR036732">
    <property type="entry name" value="AFP_Neu5c_C_sf"/>
</dbReference>
<dbReference type="EMBL" id="CP102381">
    <property type="protein sequence ID" value="WEJ63136.1"/>
    <property type="molecule type" value="Genomic_DNA"/>
</dbReference>
<dbReference type="PROSITE" id="PS50844">
    <property type="entry name" value="AFP_LIKE"/>
    <property type="match status" value="1"/>
</dbReference>
<dbReference type="PANTHER" id="PTHR42966:SF1">
    <property type="entry name" value="SIALIC ACID SYNTHASE"/>
    <property type="match status" value="1"/>
</dbReference>
<organism evidence="2 3">
    <name type="scientific">Thiomicrorhabdus lithotrophica</name>
    <dbReference type="NCBI Taxonomy" id="2949997"/>
    <lineage>
        <taxon>Bacteria</taxon>
        <taxon>Pseudomonadati</taxon>
        <taxon>Pseudomonadota</taxon>
        <taxon>Gammaproteobacteria</taxon>
        <taxon>Thiotrichales</taxon>
        <taxon>Piscirickettsiaceae</taxon>
        <taxon>Thiomicrorhabdus</taxon>
    </lineage>
</organism>
<accession>A0ABY8CF61</accession>
<dbReference type="SUPFAM" id="SSF51569">
    <property type="entry name" value="Aldolase"/>
    <property type="match status" value="1"/>
</dbReference>
<dbReference type="InterPro" id="IPR013974">
    <property type="entry name" value="SAF"/>
</dbReference>
<dbReference type="Proteomes" id="UP001222275">
    <property type="component" value="Chromosome"/>
</dbReference>
<dbReference type="SUPFAM" id="SSF51269">
    <property type="entry name" value="AFP III-like domain"/>
    <property type="match status" value="1"/>
</dbReference>
<dbReference type="InterPro" id="IPR006190">
    <property type="entry name" value="SAF_AFP_Neu5Ac"/>
</dbReference>
<dbReference type="Pfam" id="PF03102">
    <property type="entry name" value="NeuB"/>
    <property type="match status" value="1"/>
</dbReference>
<protein>
    <submittedName>
        <fullName evidence="2">N-acetylneuraminate synthase family protein</fullName>
    </submittedName>
</protein>
<dbReference type="CDD" id="cd11615">
    <property type="entry name" value="SAF_NeuB_like"/>
    <property type="match status" value="1"/>
</dbReference>
<dbReference type="InterPro" id="IPR051690">
    <property type="entry name" value="PseI-like"/>
</dbReference>
<proteinExistence type="predicted"/>
<evidence type="ECO:0000313" key="3">
    <source>
        <dbReference type="Proteomes" id="UP001222275"/>
    </source>
</evidence>
<feature type="domain" description="AFP-like" evidence="1">
    <location>
        <begin position="294"/>
        <end position="350"/>
    </location>
</feature>